<dbReference type="Pfam" id="PF04978">
    <property type="entry name" value="MST"/>
    <property type="match status" value="1"/>
</dbReference>
<dbReference type="AlphaFoldDB" id="A0A2Z5JI17"/>
<dbReference type="Proteomes" id="UP000252698">
    <property type="component" value="Chromosome"/>
</dbReference>
<dbReference type="RefSeq" id="WP_114246388.1">
    <property type="nucleotide sequence ID" value="NZ_BMRN01000001.1"/>
</dbReference>
<evidence type="ECO:0000313" key="2">
    <source>
        <dbReference type="Proteomes" id="UP000252698"/>
    </source>
</evidence>
<name>A0A2Z5JI17_STRAR</name>
<dbReference type="InterPro" id="IPR007061">
    <property type="entry name" value="MST-like"/>
</dbReference>
<evidence type="ECO:0000313" key="1">
    <source>
        <dbReference type="EMBL" id="AXE79909.1"/>
    </source>
</evidence>
<dbReference type="Gene3D" id="1.20.120.450">
    <property type="entry name" value="dinb family like domain"/>
    <property type="match status" value="1"/>
</dbReference>
<dbReference type="InterPro" id="IPR034660">
    <property type="entry name" value="DinB/YfiT-like"/>
</dbReference>
<accession>A0A2Z5JI17</accession>
<dbReference type="GeneID" id="95521974"/>
<dbReference type="SUPFAM" id="SSF109854">
    <property type="entry name" value="DinB/YfiT-like putative metalloenzymes"/>
    <property type="match status" value="1"/>
</dbReference>
<reference evidence="1 2" key="1">
    <citation type="journal article" date="2018" name="Front. Microbiol.">
        <title>Genome Sequencing of Streptomyces atratus SCSIOZH16 and Activation Production of Nocardamine via Metabolic Engineering.</title>
        <authorList>
            <person name="Li Y."/>
            <person name="Zhang C."/>
            <person name="Liu C."/>
            <person name="Ju J."/>
            <person name="Ma J."/>
        </authorList>
    </citation>
    <scope>NUCLEOTIDE SEQUENCE [LARGE SCALE GENOMIC DNA]</scope>
    <source>
        <strain evidence="1 2">SCSIO_ZH16</strain>
    </source>
</reference>
<gene>
    <name evidence="1" type="ORF">C5746_26615</name>
</gene>
<sequence length="167" mass="19192">MTRTDMPPAWDERTQLATFLDYARDTARAKCEGISPEDARRAPLPGSPLMTISGLINHLSWVEYYWFEVAFLGGEDEGPWTDEDPDREMRIAVDMPLADLLSEYEARTTRYRALVASTDLDTPSKRPQRDDRYPDLRWVLLHLIEETARHNGHLDMIREIVDGTTGV</sequence>
<dbReference type="KEGG" id="sata:C5746_26615"/>
<organism evidence="1 2">
    <name type="scientific">Streptomyces atratus</name>
    <dbReference type="NCBI Taxonomy" id="1893"/>
    <lineage>
        <taxon>Bacteria</taxon>
        <taxon>Bacillati</taxon>
        <taxon>Actinomycetota</taxon>
        <taxon>Actinomycetes</taxon>
        <taxon>Kitasatosporales</taxon>
        <taxon>Streptomycetaceae</taxon>
        <taxon>Streptomyces</taxon>
    </lineage>
</organism>
<dbReference type="EMBL" id="CP027306">
    <property type="protein sequence ID" value="AXE79909.1"/>
    <property type="molecule type" value="Genomic_DNA"/>
</dbReference>
<proteinExistence type="predicted"/>
<protein>
    <submittedName>
        <fullName evidence="1">Mini-circle protein</fullName>
    </submittedName>
</protein>